<organism evidence="1 2">
    <name type="scientific">Pisum sativum</name>
    <name type="common">Garden pea</name>
    <name type="synonym">Lathyrus oleraceus</name>
    <dbReference type="NCBI Taxonomy" id="3888"/>
    <lineage>
        <taxon>Eukaryota</taxon>
        <taxon>Viridiplantae</taxon>
        <taxon>Streptophyta</taxon>
        <taxon>Embryophyta</taxon>
        <taxon>Tracheophyta</taxon>
        <taxon>Spermatophyta</taxon>
        <taxon>Magnoliopsida</taxon>
        <taxon>eudicotyledons</taxon>
        <taxon>Gunneridae</taxon>
        <taxon>Pentapetalae</taxon>
        <taxon>rosids</taxon>
        <taxon>fabids</taxon>
        <taxon>Fabales</taxon>
        <taxon>Fabaceae</taxon>
        <taxon>Papilionoideae</taxon>
        <taxon>50 kb inversion clade</taxon>
        <taxon>NPAAA clade</taxon>
        <taxon>Hologalegina</taxon>
        <taxon>IRL clade</taxon>
        <taxon>Fabeae</taxon>
        <taxon>Lathyrus</taxon>
    </lineage>
</organism>
<accession>A0A9D5A2F0</accession>
<dbReference type="Gramene" id="Psat06G0150000-T1">
    <property type="protein sequence ID" value="KAI5394897.1"/>
    <property type="gene ID" value="KIW84_061500"/>
</dbReference>
<reference evidence="1 2" key="1">
    <citation type="journal article" date="2022" name="Nat. Genet.">
        <title>Improved pea reference genome and pan-genome highlight genomic features and evolutionary characteristics.</title>
        <authorList>
            <person name="Yang T."/>
            <person name="Liu R."/>
            <person name="Luo Y."/>
            <person name="Hu S."/>
            <person name="Wang D."/>
            <person name="Wang C."/>
            <person name="Pandey M.K."/>
            <person name="Ge S."/>
            <person name="Xu Q."/>
            <person name="Li N."/>
            <person name="Li G."/>
            <person name="Huang Y."/>
            <person name="Saxena R.K."/>
            <person name="Ji Y."/>
            <person name="Li M."/>
            <person name="Yan X."/>
            <person name="He Y."/>
            <person name="Liu Y."/>
            <person name="Wang X."/>
            <person name="Xiang C."/>
            <person name="Varshney R.K."/>
            <person name="Ding H."/>
            <person name="Gao S."/>
            <person name="Zong X."/>
        </authorList>
    </citation>
    <scope>NUCLEOTIDE SEQUENCE [LARGE SCALE GENOMIC DNA]</scope>
    <source>
        <strain evidence="1 2">cv. Zhongwan 6</strain>
    </source>
</reference>
<dbReference type="AlphaFoldDB" id="A0A9D5A2F0"/>
<evidence type="ECO:0000313" key="2">
    <source>
        <dbReference type="Proteomes" id="UP001058974"/>
    </source>
</evidence>
<evidence type="ECO:0000313" key="1">
    <source>
        <dbReference type="EMBL" id="KAI5394897.1"/>
    </source>
</evidence>
<dbReference type="EMBL" id="JAMSHJ010000006">
    <property type="protein sequence ID" value="KAI5394897.1"/>
    <property type="molecule type" value="Genomic_DNA"/>
</dbReference>
<comment type="caution">
    <text evidence="1">The sequence shown here is derived from an EMBL/GenBank/DDBJ whole genome shotgun (WGS) entry which is preliminary data.</text>
</comment>
<dbReference type="Proteomes" id="UP001058974">
    <property type="component" value="Chromosome 6"/>
</dbReference>
<proteinExistence type="predicted"/>
<sequence>MFVVDMDAIPKVCPYFMHHTLDMNQSGSDLMLYLLLTRQPVNIGRIISGDMNEIAQSPKKSLGHANVILMLCQKAGVANLDDRQMVKPARPLDPVWLKENTVAREDQNAKVRATRRPQVDTWAAAQRFRDPFAGEPPASHYDRYRYSGIETLIQLGGPIHPQHQQ</sequence>
<name>A0A9D5A2F0_PEA</name>
<gene>
    <name evidence="1" type="ORF">KIW84_061500</name>
</gene>
<keyword evidence="2" id="KW-1185">Reference proteome</keyword>
<protein>
    <submittedName>
        <fullName evidence="1">Uncharacterized protein</fullName>
    </submittedName>
</protein>